<dbReference type="GO" id="GO:0004483">
    <property type="term" value="F:methyltransferase cap1 activity"/>
    <property type="evidence" value="ECO:0007669"/>
    <property type="project" value="TreeGrafter"/>
</dbReference>
<dbReference type="GO" id="GO:0006370">
    <property type="term" value="P:7-methylguanosine mRNA capping"/>
    <property type="evidence" value="ECO:0007669"/>
    <property type="project" value="TreeGrafter"/>
</dbReference>
<comment type="catalytic activity">
    <reaction evidence="6">
        <text>a 5'-end (N(7)-methyl 5'-triphosphoguanosine)-(2'-O-methyl-ribonucleoside)-(ribonucleotide) in mRNA + S-adenosyl-L-methionine = a 5'-end (N(7)-methyl 5'-triphosphoguanosine)-(2'-O-methyl-ribonucleoside)-(2'-O-methyl-ribonucleotide) in mRNA + S-adenosyl-L-homocysteine + H(+)</text>
        <dbReference type="Rhea" id="RHEA:67024"/>
        <dbReference type="Rhea" id="RHEA-COMP:17169"/>
        <dbReference type="Rhea" id="RHEA-COMP:17170"/>
        <dbReference type="ChEBI" id="CHEBI:15378"/>
        <dbReference type="ChEBI" id="CHEBI:57856"/>
        <dbReference type="ChEBI" id="CHEBI:59789"/>
        <dbReference type="ChEBI" id="CHEBI:167612"/>
        <dbReference type="ChEBI" id="CHEBI:167614"/>
        <dbReference type="EC" id="2.1.1.296"/>
    </reaction>
</comment>
<dbReference type="Gene3D" id="3.40.50.12760">
    <property type="match status" value="2"/>
</dbReference>
<evidence type="ECO:0000313" key="9">
    <source>
        <dbReference type="EMBL" id="KFM82678.1"/>
    </source>
</evidence>
<feature type="active site" description="Proton acceptor" evidence="7">
    <location>
        <position position="250"/>
    </location>
</feature>
<dbReference type="InterPro" id="IPR050851">
    <property type="entry name" value="mRNA_Cap_2O-Ribose_MeTrfase"/>
</dbReference>
<dbReference type="EMBL" id="KK122418">
    <property type="protein sequence ID" value="KFM82678.1"/>
    <property type="molecule type" value="Genomic_DNA"/>
</dbReference>
<dbReference type="GO" id="GO:0005634">
    <property type="term" value="C:nucleus"/>
    <property type="evidence" value="ECO:0007669"/>
    <property type="project" value="UniProtKB-ARBA"/>
</dbReference>
<sequence length="754" mass="88862">MNTNENFEAYFEKKFTFVKNDEWVLPSTDSLFKDSAWRDEHFMAMKEVLNSVKSLLNDKGELWQKHTSYVSKAALVIPYIKDRIRVEILTQAWCKFFEILSSYELVPSESLIFKSFHLCEAPGAFISALNYYLFLKYPDISWEWFANTLNPYYEDHNVKDMIVDDRLLFPTLRNWYFGKDNTGDITNPKYLLEIKDVLEKRGLVKLVTADGSINCLDNPGEQEFLVADLQFSEMLIGLSVLAPEGSFVIKKFTLFECMNICQMYFLNCIFKEVHVFKPFTSKAGNSEVYVICLGYSSSASLSTYLDHLREKYLANKEKAMFPESLIPESFMFQLRECSRMFLEKQMNTINKNLALYSSKHINEKVLEDEKRILAEMYIKKYNVISSEEYNSWRLFPFRKQIWTSFHCERNKSCKFMYFHALGETFDNLMKSRSMLWTDIVLDIEKRLNSCFPVNPKRNLDHLEWHILWQERNRMKSKSYKNWMTCGRKIELIQNSKFCNPMLLYLWNRISHHPQVNSENHEVKTVCYWDIDALVSLMYELKNVENYHLILITVMQLENNDKDPILSHLREAFPLNQAFCFDLTSEVLELPNESNIIYINTTWWAHSLHQENIIKHDLTRVLFYTLKAMKNGDFLIICVQSLLTRYLVGLIFMLMSVFEKFVTVLPNDASPASSGQIWAFGNFQQPEWTSRLLMHMKCILGMSLPENEEILEVIPITTLCGSRFYEYLLNLNNNHVLTRLRTLTAVEKSKLKINE</sequence>
<dbReference type="AlphaFoldDB" id="A0A087UZ89"/>
<dbReference type="InterPro" id="IPR029063">
    <property type="entry name" value="SAM-dependent_MTases_sf"/>
</dbReference>
<evidence type="ECO:0000256" key="4">
    <source>
        <dbReference type="ARBA" id="ARBA00022679"/>
    </source>
</evidence>
<dbReference type="PROSITE" id="PS51614">
    <property type="entry name" value="SAM_MT_ADRIFT"/>
    <property type="match status" value="1"/>
</dbReference>
<accession>A0A087UZ89</accession>
<reference evidence="9 10" key="1">
    <citation type="submission" date="2013-11" db="EMBL/GenBank/DDBJ databases">
        <title>Genome sequencing of Stegodyphus mimosarum.</title>
        <authorList>
            <person name="Bechsgaard J."/>
        </authorList>
    </citation>
    <scope>NUCLEOTIDE SEQUENCE [LARGE SCALE GENOMIC DNA]</scope>
</reference>
<feature type="binding site" evidence="7">
    <location>
        <position position="210"/>
    </location>
    <ligand>
        <name>S-adenosyl-L-methionine</name>
        <dbReference type="ChEBI" id="CHEBI:59789"/>
    </ligand>
</feature>
<dbReference type="GO" id="GO:0032259">
    <property type="term" value="P:methylation"/>
    <property type="evidence" value="ECO:0007669"/>
    <property type="project" value="UniProtKB-KW"/>
</dbReference>
<gene>
    <name evidence="9" type="ORF">X975_12481</name>
</gene>
<evidence type="ECO:0000256" key="6">
    <source>
        <dbReference type="ARBA" id="ARBA00049477"/>
    </source>
</evidence>
<feature type="binding site" evidence="7">
    <location>
        <position position="123"/>
    </location>
    <ligand>
        <name>S-adenosyl-L-methionine</name>
        <dbReference type="ChEBI" id="CHEBI:59789"/>
    </ligand>
</feature>
<evidence type="ECO:0000313" key="10">
    <source>
        <dbReference type="Proteomes" id="UP000054359"/>
    </source>
</evidence>
<name>A0A087UZ89_STEMI</name>
<dbReference type="Pfam" id="PF01728">
    <property type="entry name" value="FtsJ"/>
    <property type="match status" value="1"/>
</dbReference>
<keyword evidence="5 7" id="KW-0949">S-adenosyl-L-methionine</keyword>
<evidence type="ECO:0000256" key="7">
    <source>
        <dbReference type="PROSITE-ProRule" id="PRU00946"/>
    </source>
</evidence>
<feature type="domain" description="Adrift-type SAM-dependent 2'-O-MTase" evidence="8">
    <location>
        <begin position="87"/>
        <end position="297"/>
    </location>
</feature>
<dbReference type="OrthoDB" id="429597at2759"/>
<dbReference type="PANTHER" id="PTHR16121:SF2">
    <property type="entry name" value="CAP-SPECIFIC MRNA (NUCLEOSIDE-2'-O-)-METHYLTRANSFERASE 2"/>
    <property type="match status" value="1"/>
</dbReference>
<dbReference type="SUPFAM" id="SSF53335">
    <property type="entry name" value="S-adenosyl-L-methionine-dependent methyltransferases"/>
    <property type="match status" value="1"/>
</dbReference>
<keyword evidence="10" id="KW-1185">Reference proteome</keyword>
<dbReference type="PANTHER" id="PTHR16121">
    <property type="entry name" value="CAP-SPECIFIC MRNA (NUCLEOSIDE-2'-O-)-METHYLTRANSFERASE 1-RELATED"/>
    <property type="match status" value="1"/>
</dbReference>
<dbReference type="InterPro" id="IPR025807">
    <property type="entry name" value="Adrift-typ_MeTrfase"/>
</dbReference>
<feature type="non-terminal residue" evidence="9">
    <location>
        <position position="754"/>
    </location>
</feature>
<dbReference type="InterPro" id="IPR002877">
    <property type="entry name" value="RNA_MeTrfase_FtsJ_dom"/>
</dbReference>
<proteinExistence type="predicted"/>
<dbReference type="Proteomes" id="UP000054359">
    <property type="component" value="Unassembled WGS sequence"/>
</dbReference>
<feature type="binding site" evidence="7">
    <location>
        <position position="142"/>
    </location>
    <ligand>
        <name>S-adenosyl-L-methionine</name>
        <dbReference type="ChEBI" id="CHEBI:59789"/>
    </ligand>
</feature>
<protein>
    <recommendedName>
        <fullName evidence="2">Cap-specific mRNA (nucleoside-2'-O-)-methyltransferase 2</fullName>
        <ecNumber evidence="1">2.1.1.296</ecNumber>
    </recommendedName>
</protein>
<evidence type="ECO:0000256" key="2">
    <source>
        <dbReference type="ARBA" id="ARBA00021134"/>
    </source>
</evidence>
<dbReference type="OMA" id="ILTQAWC"/>
<evidence type="ECO:0000256" key="5">
    <source>
        <dbReference type="ARBA" id="ARBA00022691"/>
    </source>
</evidence>
<organism evidence="9 10">
    <name type="scientific">Stegodyphus mimosarum</name>
    <name type="common">African social velvet spider</name>
    <dbReference type="NCBI Taxonomy" id="407821"/>
    <lineage>
        <taxon>Eukaryota</taxon>
        <taxon>Metazoa</taxon>
        <taxon>Ecdysozoa</taxon>
        <taxon>Arthropoda</taxon>
        <taxon>Chelicerata</taxon>
        <taxon>Arachnida</taxon>
        <taxon>Araneae</taxon>
        <taxon>Araneomorphae</taxon>
        <taxon>Entelegynae</taxon>
        <taxon>Eresoidea</taxon>
        <taxon>Eresidae</taxon>
        <taxon>Stegodyphus</taxon>
    </lineage>
</organism>
<keyword evidence="4 7" id="KW-0808">Transferase</keyword>
<evidence type="ECO:0000256" key="1">
    <source>
        <dbReference type="ARBA" id="ARBA00012770"/>
    </source>
</evidence>
<dbReference type="STRING" id="407821.A0A087UZ89"/>
<evidence type="ECO:0000259" key="8">
    <source>
        <dbReference type="PROSITE" id="PS51614"/>
    </source>
</evidence>
<keyword evidence="3 7" id="KW-0489">Methyltransferase</keyword>
<evidence type="ECO:0000256" key="3">
    <source>
        <dbReference type="ARBA" id="ARBA00022603"/>
    </source>
</evidence>
<dbReference type="GO" id="GO:0005737">
    <property type="term" value="C:cytoplasm"/>
    <property type="evidence" value="ECO:0007669"/>
    <property type="project" value="TreeGrafter"/>
</dbReference>
<dbReference type="EC" id="2.1.1.296" evidence="1"/>
<dbReference type="GO" id="GO:0120550">
    <property type="term" value="F:methyltransferase cap2 activity"/>
    <property type="evidence" value="ECO:0007669"/>
    <property type="project" value="UniProtKB-EC"/>
</dbReference>